<name>A0AA36I719_9DINO</name>
<dbReference type="Proteomes" id="UP001178507">
    <property type="component" value="Unassembled WGS sequence"/>
</dbReference>
<dbReference type="InterPro" id="IPR025258">
    <property type="entry name" value="RH_dom"/>
</dbReference>
<keyword evidence="8" id="KW-1185">Reference proteome</keyword>
<evidence type="ECO:0000256" key="2">
    <source>
        <dbReference type="ARBA" id="ARBA00022737"/>
    </source>
</evidence>
<keyword evidence="2" id="KW-0677">Repeat</keyword>
<evidence type="ECO:0000313" key="8">
    <source>
        <dbReference type="Proteomes" id="UP001178507"/>
    </source>
</evidence>
<dbReference type="EMBL" id="CAUJNA010000857">
    <property type="protein sequence ID" value="CAJ1381922.1"/>
    <property type="molecule type" value="Genomic_DNA"/>
</dbReference>
<dbReference type="Pfam" id="PF13901">
    <property type="entry name" value="RH_dom"/>
    <property type="match status" value="1"/>
</dbReference>
<keyword evidence="1" id="KW-0479">Metal-binding</keyword>
<feature type="compositionally biased region" description="Low complexity" evidence="5">
    <location>
        <begin position="502"/>
        <end position="522"/>
    </location>
</feature>
<dbReference type="AlphaFoldDB" id="A0AA36I719"/>
<keyword evidence="3" id="KW-0863">Zinc-finger</keyword>
<sequence>MPVGEKVSPEEALRGTEFELLRQLQKAVRTVILTATVSNSCVNCSHALGLQLFRLIRSCLLAGCRRFRGVPAAADFLFLLVVPEFAGAFRYDLEFIAHLCVSHGVASFVKQLFEDERRVRHFYCDAAIMRDEELHLAFVSSLMALEPVNFHPDSKYLAQQTLSASLENLHLIPVQWRSEGSGKLEDHVPAARPDKAVPRSDLGALSKSAKSALQGFVAGRKARGTPAEAGPAPQAAESAVESEGSPEPGLSQEPLEEEEQPDLAGKLDEVATALNETEELVRLLELEAETRSKGKEAQQGPRTAWGVEEESRADERPRRKEVQALLSDALNTCCVLELEDAATECPCDEAEDAHAEAEGAAPVSSEARSAADLGGELADAFGLGSMPVAPVPEVEISLRDLVAAGRRARQAPRRSSAPGVLQAPAPATESRPSRAVSPEAEPDEADDAVAALEGLWHSSRRDTARRLMRASISTGARSTSSDWSSTMESSPHPGVGILPLRSASSCDSDSNSEHSGSVSSSSYAPQELGNGVHLEWRLRMHTRLPKDVQVMRQQGLCLGCQRRLSSSLFQQPRYCHYLGLVFCTKCHLGDIRVIPARVAERWDFEPRKVCHVVAKYLDLQVNQPLVPITSIRRTKASSQEILTEIHMNRQKLTKIREMLTTSGCDFQHQLQAFLSQLDAHVARGHEFYAMQDLIRVHLQGRSCPLYVNISRCVAACAKHIHSCETCAASASFCPICGSNERVFPFEVASFHACGECQAVFHQACFRRAGSTCPFCAAGPKPAVSAVQAR</sequence>
<evidence type="ECO:0000259" key="6">
    <source>
        <dbReference type="PROSITE" id="PS50081"/>
    </source>
</evidence>
<protein>
    <recommendedName>
        <fullName evidence="6">Phorbol-ester/DAG-type domain-containing protein</fullName>
    </recommendedName>
</protein>
<feature type="compositionally biased region" description="Basic and acidic residues" evidence="5">
    <location>
        <begin position="309"/>
        <end position="319"/>
    </location>
</feature>
<reference evidence="7" key="1">
    <citation type="submission" date="2023-08" db="EMBL/GenBank/DDBJ databases">
        <authorList>
            <person name="Chen Y."/>
            <person name="Shah S."/>
            <person name="Dougan E. K."/>
            <person name="Thang M."/>
            <person name="Chan C."/>
        </authorList>
    </citation>
    <scope>NUCLEOTIDE SEQUENCE</scope>
</reference>
<feature type="region of interest" description="Disordered" evidence="5">
    <location>
        <begin position="407"/>
        <end position="446"/>
    </location>
</feature>
<evidence type="ECO:0000313" key="7">
    <source>
        <dbReference type="EMBL" id="CAJ1381922.1"/>
    </source>
</evidence>
<feature type="region of interest" description="Disordered" evidence="5">
    <location>
        <begin position="290"/>
        <end position="319"/>
    </location>
</feature>
<dbReference type="InterPro" id="IPR037213">
    <property type="entry name" value="Run_dom_sf"/>
</dbReference>
<proteinExistence type="predicted"/>
<evidence type="ECO:0000256" key="4">
    <source>
        <dbReference type="ARBA" id="ARBA00022833"/>
    </source>
</evidence>
<feature type="compositionally biased region" description="Low complexity" evidence="5">
    <location>
        <begin position="226"/>
        <end position="253"/>
    </location>
</feature>
<evidence type="ECO:0000256" key="1">
    <source>
        <dbReference type="ARBA" id="ARBA00022723"/>
    </source>
</evidence>
<feature type="domain" description="Phorbol-ester/DAG-type" evidence="6">
    <location>
        <begin position="718"/>
        <end position="772"/>
    </location>
</feature>
<feature type="region of interest" description="Disordered" evidence="5">
    <location>
        <begin position="471"/>
        <end position="526"/>
    </location>
</feature>
<feature type="compositionally biased region" description="Low complexity" evidence="5">
    <location>
        <begin position="473"/>
        <end position="490"/>
    </location>
</feature>
<evidence type="ECO:0000256" key="3">
    <source>
        <dbReference type="ARBA" id="ARBA00022771"/>
    </source>
</evidence>
<dbReference type="InterPro" id="IPR051366">
    <property type="entry name" value="DEF8"/>
</dbReference>
<dbReference type="CDD" id="cd16448">
    <property type="entry name" value="RING-H2"/>
    <property type="match status" value="1"/>
</dbReference>
<gene>
    <name evidence="7" type="ORF">EVOR1521_LOCUS9457</name>
</gene>
<dbReference type="PANTHER" id="PTHR12326:SF3">
    <property type="entry name" value="DIFFERENTIALLY EXPRESSED IN FDCP 8 HOMOLOG"/>
    <property type="match status" value="1"/>
</dbReference>
<evidence type="ECO:0000256" key="5">
    <source>
        <dbReference type="SAM" id="MobiDB-lite"/>
    </source>
</evidence>
<keyword evidence="4" id="KW-0862">Zinc</keyword>
<dbReference type="PANTHER" id="PTHR12326">
    <property type="entry name" value="PLECKSTRIN HOMOLOGY DOMAIN CONTAINING PROTEIN"/>
    <property type="match status" value="1"/>
</dbReference>
<dbReference type="SUPFAM" id="SSF140741">
    <property type="entry name" value="RUN domain-like"/>
    <property type="match status" value="1"/>
</dbReference>
<dbReference type="GO" id="GO:0008270">
    <property type="term" value="F:zinc ion binding"/>
    <property type="evidence" value="ECO:0007669"/>
    <property type="project" value="UniProtKB-KW"/>
</dbReference>
<accession>A0AA36I719</accession>
<comment type="caution">
    <text evidence="7">The sequence shown here is derived from an EMBL/GenBank/DDBJ whole genome shotgun (WGS) entry which is preliminary data.</text>
</comment>
<dbReference type="SMART" id="SM01175">
    <property type="entry name" value="DUF4206"/>
    <property type="match status" value="1"/>
</dbReference>
<organism evidence="7 8">
    <name type="scientific">Effrenium voratum</name>
    <dbReference type="NCBI Taxonomy" id="2562239"/>
    <lineage>
        <taxon>Eukaryota</taxon>
        <taxon>Sar</taxon>
        <taxon>Alveolata</taxon>
        <taxon>Dinophyceae</taxon>
        <taxon>Suessiales</taxon>
        <taxon>Symbiodiniaceae</taxon>
        <taxon>Effrenium</taxon>
    </lineage>
</organism>
<feature type="region of interest" description="Disordered" evidence="5">
    <location>
        <begin position="183"/>
        <end position="206"/>
    </location>
</feature>
<feature type="compositionally biased region" description="Basic and acidic residues" evidence="5">
    <location>
        <begin position="183"/>
        <end position="198"/>
    </location>
</feature>
<dbReference type="InterPro" id="IPR002219">
    <property type="entry name" value="PKC_DAG/PE"/>
</dbReference>
<feature type="region of interest" description="Disordered" evidence="5">
    <location>
        <begin position="222"/>
        <end position="262"/>
    </location>
</feature>
<dbReference type="PROSITE" id="PS50081">
    <property type="entry name" value="ZF_DAG_PE_2"/>
    <property type="match status" value="1"/>
</dbReference>